<feature type="domain" description="DAGKc" evidence="1">
    <location>
        <begin position="54"/>
        <end position="133"/>
    </location>
</feature>
<name>A0A6I4TDU5_9SPHN</name>
<gene>
    <name evidence="2" type="ORF">GRI40_09270</name>
</gene>
<evidence type="ECO:0000259" key="1">
    <source>
        <dbReference type="PROSITE" id="PS50146"/>
    </source>
</evidence>
<reference evidence="2 3" key="1">
    <citation type="submission" date="2019-12" db="EMBL/GenBank/DDBJ databases">
        <title>Genomic-based taxomic classification of the family Erythrobacteraceae.</title>
        <authorList>
            <person name="Xu L."/>
        </authorList>
    </citation>
    <scope>NUCLEOTIDE SEQUENCE [LARGE SCALE GENOMIC DNA]</scope>
    <source>
        <strain evidence="2 3">100921-2</strain>
    </source>
</reference>
<comment type="caution">
    <text evidence="2">The sequence shown here is derived from an EMBL/GenBank/DDBJ whole genome shotgun (WGS) entry which is preliminary data.</text>
</comment>
<dbReference type="Pfam" id="PF00781">
    <property type="entry name" value="DAGK_cat"/>
    <property type="match status" value="1"/>
</dbReference>
<protein>
    <submittedName>
        <fullName evidence="2">Diacylglycerol kinase</fullName>
    </submittedName>
</protein>
<accession>A0A6I4TDU5</accession>
<proteinExistence type="predicted"/>
<dbReference type="Proteomes" id="UP000439522">
    <property type="component" value="Unassembled WGS sequence"/>
</dbReference>
<evidence type="ECO:0000313" key="3">
    <source>
        <dbReference type="Proteomes" id="UP000439522"/>
    </source>
</evidence>
<dbReference type="OrthoDB" id="7199213at2"/>
<keyword evidence="2" id="KW-0418">Kinase</keyword>
<dbReference type="EMBL" id="WTZA01000001">
    <property type="protein sequence ID" value="MXO75402.1"/>
    <property type="molecule type" value="Genomic_DNA"/>
</dbReference>
<dbReference type="PROSITE" id="PS50146">
    <property type="entry name" value="DAGK"/>
    <property type="match status" value="1"/>
</dbReference>
<dbReference type="SUPFAM" id="SSF111331">
    <property type="entry name" value="NAD kinase/diacylglycerol kinase-like"/>
    <property type="match status" value="1"/>
</dbReference>
<keyword evidence="2" id="KW-0808">Transferase</keyword>
<sequence>MNTTRSDRSTTWLIYNGASGSHDDAALNALVEAMGRAGHPPANVLDCKDGTPGAADADAAGIGLIAVHGGDGTLSRTIGGLEGFSGAVLPLPGGTYNLLARDIFGDRDPLAIVGMLGEGRLHPMRRTCIRGRDTLALAELLAGPGAKWADVREELRDANIGEVISKGWDAAANSTVGPMVALTEPPAGREEGYAGVRLVPRPQGISIDGYAAEGLGDYVQQGIAILRRDFREGPHDELGEARRVALRSLDGDSMALMIDGERSEGAAEQVFSLDTLKVDLLGIADGR</sequence>
<evidence type="ECO:0000313" key="2">
    <source>
        <dbReference type="EMBL" id="MXO75402.1"/>
    </source>
</evidence>
<dbReference type="RefSeq" id="WP_160611047.1">
    <property type="nucleotide sequence ID" value="NZ_WTZA01000001.1"/>
</dbReference>
<dbReference type="InterPro" id="IPR017438">
    <property type="entry name" value="ATP-NAD_kinase_N"/>
</dbReference>
<keyword evidence="3" id="KW-1185">Reference proteome</keyword>
<dbReference type="InterPro" id="IPR016064">
    <property type="entry name" value="NAD/diacylglycerol_kinase_sf"/>
</dbReference>
<dbReference type="Gene3D" id="3.40.50.10330">
    <property type="entry name" value="Probable inorganic polyphosphate/atp-NAD kinase, domain 1"/>
    <property type="match status" value="1"/>
</dbReference>
<dbReference type="AlphaFoldDB" id="A0A6I4TDU5"/>
<dbReference type="GO" id="GO:0016301">
    <property type="term" value="F:kinase activity"/>
    <property type="evidence" value="ECO:0007669"/>
    <property type="project" value="UniProtKB-KW"/>
</dbReference>
<organism evidence="2 3">
    <name type="scientific">Tsuneonella aeria</name>
    <dbReference type="NCBI Taxonomy" id="1837929"/>
    <lineage>
        <taxon>Bacteria</taxon>
        <taxon>Pseudomonadati</taxon>
        <taxon>Pseudomonadota</taxon>
        <taxon>Alphaproteobacteria</taxon>
        <taxon>Sphingomonadales</taxon>
        <taxon>Erythrobacteraceae</taxon>
        <taxon>Tsuneonella</taxon>
    </lineage>
</organism>
<dbReference type="InterPro" id="IPR001206">
    <property type="entry name" value="Diacylglycerol_kinase_cat_dom"/>
</dbReference>